<reference evidence="2" key="1">
    <citation type="submission" date="2016-10" db="EMBL/GenBank/DDBJ databases">
        <authorList>
            <person name="Varghese N."/>
            <person name="Submissions S."/>
        </authorList>
    </citation>
    <scope>NUCLEOTIDE SEQUENCE [LARGE SCALE GENOMIC DNA]</scope>
    <source>
        <strain evidence="2">CGMCC 1.10784</strain>
    </source>
</reference>
<accession>A0A1I2C4Y0</accession>
<dbReference type="STRING" id="1045775.SAMN05216378_3802"/>
<dbReference type="OrthoDB" id="9760240at2"/>
<name>A0A1I2C4Y0_9BACL</name>
<dbReference type="AlphaFoldDB" id="A0A1I2C4Y0"/>
<dbReference type="SUPFAM" id="SSF49785">
    <property type="entry name" value="Galactose-binding domain-like"/>
    <property type="match status" value="1"/>
</dbReference>
<keyword evidence="2" id="KW-1185">Reference proteome</keyword>
<dbReference type="RefSeq" id="WP_091187844.1">
    <property type="nucleotide sequence ID" value="NZ_FOMT01000003.1"/>
</dbReference>
<dbReference type="InterPro" id="IPR008979">
    <property type="entry name" value="Galactose-bd-like_sf"/>
</dbReference>
<protein>
    <recommendedName>
        <fullName evidence="3">F5/8 type C domain-containing protein</fullName>
    </recommendedName>
</protein>
<organism evidence="1 2">
    <name type="scientific">Paenibacillus catalpae</name>
    <dbReference type="NCBI Taxonomy" id="1045775"/>
    <lineage>
        <taxon>Bacteria</taxon>
        <taxon>Bacillati</taxon>
        <taxon>Bacillota</taxon>
        <taxon>Bacilli</taxon>
        <taxon>Bacillales</taxon>
        <taxon>Paenibacillaceae</taxon>
        <taxon>Paenibacillus</taxon>
    </lineage>
</organism>
<evidence type="ECO:0008006" key="3">
    <source>
        <dbReference type="Google" id="ProtNLM"/>
    </source>
</evidence>
<evidence type="ECO:0000313" key="2">
    <source>
        <dbReference type="Proteomes" id="UP000198855"/>
    </source>
</evidence>
<gene>
    <name evidence="1" type="ORF">SAMN05216378_3802</name>
</gene>
<dbReference type="Proteomes" id="UP000198855">
    <property type="component" value="Unassembled WGS sequence"/>
</dbReference>
<dbReference type="EMBL" id="FOMT01000003">
    <property type="protein sequence ID" value="SFE63379.1"/>
    <property type="molecule type" value="Genomic_DNA"/>
</dbReference>
<evidence type="ECO:0000313" key="1">
    <source>
        <dbReference type="EMBL" id="SFE63379.1"/>
    </source>
</evidence>
<proteinExistence type="predicted"/>
<dbReference type="Gene3D" id="2.60.120.260">
    <property type="entry name" value="Galactose-binding domain-like"/>
    <property type="match status" value="1"/>
</dbReference>
<sequence>MRKNFEIRASNDPSFRSYTVLSAVGNVPYAGETWSYKVTDPNAFRYIRFARNDTGYAFLSELRVYGGEPPVLVEENAAQDKPVSTSDTGPSLAWYGPEKAVDGIGGDWNNGWRLLRSRGLVLGCKSTWANLL</sequence>